<protein>
    <recommendedName>
        <fullName evidence="3">Nucleotidase</fullName>
        <ecNumber evidence="3">3.1.3.-</ecNumber>
    </recommendedName>
</protein>
<comment type="similarity">
    <text evidence="1 3">Belongs to the 5'(3')-deoxyribonucleotidase family.</text>
</comment>
<keyword evidence="5" id="KW-1185">Reference proteome</keyword>
<sequence>MKFGFDIDDTLINLREHAFHIYNKKLGKNIELDAFHALQKVEIHEPFGLSDEQGKEMWNSSLEEIYYTSCPPFPNAVETLQELAKQGHEIYYITARPKEHGERTKDWLKEQGFPVQDERFFYGMQDHEKIQIIKKLKLDYYFDDKPEVLNTLLNESLKIFVKDQSYNRHLTIPRILHWTDIKEIIHIDKQKVR</sequence>
<evidence type="ECO:0000313" key="4">
    <source>
        <dbReference type="EMBL" id="MDQ0199029.1"/>
    </source>
</evidence>
<organism evidence="4 5">
    <name type="scientific">Neobacillus ginsengisoli</name>
    <dbReference type="NCBI Taxonomy" id="904295"/>
    <lineage>
        <taxon>Bacteria</taxon>
        <taxon>Bacillati</taxon>
        <taxon>Bacillota</taxon>
        <taxon>Bacilli</taxon>
        <taxon>Bacillales</taxon>
        <taxon>Bacillaceae</taxon>
        <taxon>Neobacillus</taxon>
    </lineage>
</organism>
<dbReference type="EMBL" id="JAUSTW010000003">
    <property type="protein sequence ID" value="MDQ0199029.1"/>
    <property type="molecule type" value="Genomic_DNA"/>
</dbReference>
<reference evidence="4 5" key="1">
    <citation type="submission" date="2023-07" db="EMBL/GenBank/DDBJ databases">
        <title>Genomic Encyclopedia of Type Strains, Phase IV (KMG-IV): sequencing the most valuable type-strain genomes for metagenomic binning, comparative biology and taxonomic classification.</title>
        <authorList>
            <person name="Goeker M."/>
        </authorList>
    </citation>
    <scope>NUCLEOTIDE SEQUENCE [LARGE SCALE GENOMIC DNA]</scope>
    <source>
        <strain evidence="4 5">DSM 27594</strain>
    </source>
</reference>
<dbReference type="InterPro" id="IPR036412">
    <property type="entry name" value="HAD-like_sf"/>
</dbReference>
<dbReference type="EC" id="3.1.3.-" evidence="3"/>
<dbReference type="InterPro" id="IPR052419">
    <property type="entry name" value="5_3-deoxyribonucleotidase-like"/>
</dbReference>
<dbReference type="InterPro" id="IPR010708">
    <property type="entry name" value="5'(3')-deoxyribonucleotidase"/>
</dbReference>
<comment type="caution">
    <text evidence="4">The sequence shown here is derived from an EMBL/GenBank/DDBJ whole genome shotgun (WGS) entry which is preliminary data.</text>
</comment>
<dbReference type="PANTHER" id="PTHR35134:SF2">
    <property type="entry name" value="NUCLEOTIDASE YQFW-RELATED"/>
    <property type="match status" value="1"/>
</dbReference>
<evidence type="ECO:0000313" key="5">
    <source>
        <dbReference type="Proteomes" id="UP001224122"/>
    </source>
</evidence>
<dbReference type="SUPFAM" id="SSF56784">
    <property type="entry name" value="HAD-like"/>
    <property type="match status" value="1"/>
</dbReference>
<dbReference type="Proteomes" id="UP001224122">
    <property type="component" value="Unassembled WGS sequence"/>
</dbReference>
<dbReference type="PIRSF" id="PIRSF021362">
    <property type="entry name" value="UCP021362_HAD"/>
    <property type="match status" value="1"/>
</dbReference>
<dbReference type="InterPro" id="IPR009206">
    <property type="entry name" value="Nucleotidase_putative"/>
</dbReference>
<evidence type="ECO:0000256" key="3">
    <source>
        <dbReference type="PIRNR" id="PIRNR021362"/>
    </source>
</evidence>
<evidence type="ECO:0000256" key="1">
    <source>
        <dbReference type="ARBA" id="ARBA00009589"/>
    </source>
</evidence>
<dbReference type="InterPro" id="IPR023214">
    <property type="entry name" value="HAD_sf"/>
</dbReference>
<keyword evidence="2 3" id="KW-0378">Hydrolase</keyword>
<dbReference type="RefSeq" id="WP_307407505.1">
    <property type="nucleotide sequence ID" value="NZ_JAUSTW010000003.1"/>
</dbReference>
<evidence type="ECO:0000256" key="2">
    <source>
        <dbReference type="ARBA" id="ARBA00022801"/>
    </source>
</evidence>
<dbReference type="PANTHER" id="PTHR35134">
    <property type="entry name" value="NUCLEOTIDASE YQFW-RELATED"/>
    <property type="match status" value="1"/>
</dbReference>
<dbReference type="Gene3D" id="3.40.50.1000">
    <property type="entry name" value="HAD superfamily/HAD-like"/>
    <property type="match status" value="1"/>
</dbReference>
<accession>A0ABT9XU45</accession>
<dbReference type="Pfam" id="PF06941">
    <property type="entry name" value="NT5C"/>
    <property type="match status" value="1"/>
</dbReference>
<name>A0ABT9XU45_9BACI</name>
<gene>
    <name evidence="4" type="ORF">J2S10_002187</name>
</gene>
<proteinExistence type="inferred from homology"/>